<organism evidence="2 3">
    <name type="scientific">Algibacter aquimarinus</name>
    <dbReference type="NCBI Taxonomy" id="1136748"/>
    <lineage>
        <taxon>Bacteria</taxon>
        <taxon>Pseudomonadati</taxon>
        <taxon>Bacteroidota</taxon>
        <taxon>Flavobacteriia</taxon>
        <taxon>Flavobacteriales</taxon>
        <taxon>Flavobacteriaceae</taxon>
        <taxon>Algibacter</taxon>
    </lineage>
</organism>
<dbReference type="InterPro" id="IPR013766">
    <property type="entry name" value="Thioredoxin_domain"/>
</dbReference>
<keyword evidence="3" id="KW-1185">Reference proteome</keyword>
<evidence type="ECO:0000259" key="1">
    <source>
        <dbReference type="PROSITE" id="PS51352"/>
    </source>
</evidence>
<dbReference type="InterPro" id="IPR036249">
    <property type="entry name" value="Thioredoxin-like_sf"/>
</dbReference>
<dbReference type="SUPFAM" id="SSF52833">
    <property type="entry name" value="Thioredoxin-like"/>
    <property type="match status" value="1"/>
</dbReference>
<gene>
    <name evidence="2" type="ORF">GCM10023315_00520</name>
</gene>
<proteinExistence type="predicted"/>
<dbReference type="PANTHER" id="PTHR42852">
    <property type="entry name" value="THIOL:DISULFIDE INTERCHANGE PROTEIN DSBE"/>
    <property type="match status" value="1"/>
</dbReference>
<protein>
    <recommendedName>
        <fullName evidence="1">Thioredoxin domain-containing protein</fullName>
    </recommendedName>
</protein>
<dbReference type="InterPro" id="IPR000866">
    <property type="entry name" value="AhpC/TSA"/>
</dbReference>
<name>A0ABP9H228_9FLAO</name>
<dbReference type="PANTHER" id="PTHR42852:SF13">
    <property type="entry name" value="PROTEIN DIPZ"/>
    <property type="match status" value="1"/>
</dbReference>
<dbReference type="CDD" id="cd02966">
    <property type="entry name" value="TlpA_like_family"/>
    <property type="match status" value="1"/>
</dbReference>
<dbReference type="PROSITE" id="PS51352">
    <property type="entry name" value="THIOREDOXIN_2"/>
    <property type="match status" value="1"/>
</dbReference>
<dbReference type="Gene3D" id="3.40.30.10">
    <property type="entry name" value="Glutaredoxin"/>
    <property type="match status" value="1"/>
</dbReference>
<evidence type="ECO:0000313" key="2">
    <source>
        <dbReference type="EMBL" id="GAA4957122.1"/>
    </source>
</evidence>
<accession>A0ABP9H228</accession>
<sequence length="377" mass="44113">MVFKRNLILFLLVPIFSFGQIHLSEIIQDSKIVDDTKSKLFFIDFWATWCGPCITVSKYLNSLQAQYPNDFYIISLSQESPDVVKRFMTKHQTGLAVSMDYEGETFAKYGVVSLPYGVLINAKGDKIWEGHPAELKGHHIKEFLIKNNEEAYLKNMFKYEAYKKVSRTSNREKLPKKDFQYSKLTNIYIDELKIEKRAGFLELKGTLKQILAYVNSVNTNQIELSSKLNEIYKMTFKYDYYAHNKMKRAIYKAFKLKESFNYIKGEVITFNIEKAKLWDNKQIDWGNDTPNFLVGDSDIKADNVSFNDIKYKLSSLLKTPIVIENDAEILDKNSSNDWYLHYKYFDLMVANFLDNYGIKVEKKSMVYPKYTIIKKTP</sequence>
<dbReference type="Pfam" id="PF00578">
    <property type="entry name" value="AhpC-TSA"/>
    <property type="match status" value="1"/>
</dbReference>
<comment type="caution">
    <text evidence="2">The sequence shown here is derived from an EMBL/GenBank/DDBJ whole genome shotgun (WGS) entry which is preliminary data.</text>
</comment>
<feature type="domain" description="Thioredoxin" evidence="1">
    <location>
        <begin position="12"/>
        <end position="149"/>
    </location>
</feature>
<dbReference type="Proteomes" id="UP001501692">
    <property type="component" value="Unassembled WGS sequence"/>
</dbReference>
<dbReference type="InterPro" id="IPR050553">
    <property type="entry name" value="Thioredoxin_ResA/DsbE_sf"/>
</dbReference>
<dbReference type="EMBL" id="BAABJK010000002">
    <property type="protein sequence ID" value="GAA4957122.1"/>
    <property type="molecule type" value="Genomic_DNA"/>
</dbReference>
<evidence type="ECO:0000313" key="3">
    <source>
        <dbReference type="Proteomes" id="UP001501692"/>
    </source>
</evidence>
<reference evidence="3" key="1">
    <citation type="journal article" date="2019" name="Int. J. Syst. Evol. Microbiol.">
        <title>The Global Catalogue of Microorganisms (GCM) 10K type strain sequencing project: providing services to taxonomists for standard genome sequencing and annotation.</title>
        <authorList>
            <consortium name="The Broad Institute Genomics Platform"/>
            <consortium name="The Broad Institute Genome Sequencing Center for Infectious Disease"/>
            <person name="Wu L."/>
            <person name="Ma J."/>
        </authorList>
    </citation>
    <scope>NUCLEOTIDE SEQUENCE [LARGE SCALE GENOMIC DNA]</scope>
    <source>
        <strain evidence="3">JCM 18287</strain>
    </source>
</reference>
<dbReference type="RefSeq" id="WP_345163000.1">
    <property type="nucleotide sequence ID" value="NZ_BAABJK010000002.1"/>
</dbReference>